<organism evidence="2 3">
    <name type="scientific">Glarea lozoyensis (strain ATCC 20868 / MF5171)</name>
    <dbReference type="NCBI Taxonomy" id="1116229"/>
    <lineage>
        <taxon>Eukaryota</taxon>
        <taxon>Fungi</taxon>
        <taxon>Dikarya</taxon>
        <taxon>Ascomycota</taxon>
        <taxon>Pezizomycotina</taxon>
        <taxon>Leotiomycetes</taxon>
        <taxon>Helotiales</taxon>
        <taxon>Helotiaceae</taxon>
        <taxon>Glarea</taxon>
    </lineage>
</organism>
<feature type="region of interest" description="Disordered" evidence="1">
    <location>
        <begin position="1"/>
        <end position="33"/>
    </location>
</feature>
<dbReference type="Proteomes" id="UP000016922">
    <property type="component" value="Unassembled WGS sequence"/>
</dbReference>
<keyword evidence="3" id="KW-1185">Reference proteome</keyword>
<gene>
    <name evidence="2" type="ORF">GLAREA_10508</name>
</gene>
<sequence length="389" mass="44873">MDATTRNRTRQRRNKQKTVIDPDFGPASFPPLPPKTAFFTNSPWGTLLGRPKTNFLEHRTRMLMPQDEQIRYRAAFAANQADRKAYREALKLERYEKLRKENQLRRALASKQGRRIESHFAGKDKVFDNTVSILASSVLAFAAKFEFNNPDNDPAKKDDCVDLDESTEKFLARFRHGETDLHLRALLWQREQEAILAKETLELSQVEDLLSTEREEVATTSKDDYMLEREDLENPYILTDSEHDYISEKKKPEKLYITTTWEQEDIPPVEKIKYLSATETYELDYGSPTERVPYTIPSPTWRTFCFGASEIPQDEVDCVSSVDELEQKVVEASKRLINGKAERSKNIIRSHNTIPYLLQAQHLPTPQHPPSFDNQISSPASPHQSSIRG</sequence>
<feature type="compositionally biased region" description="Basic residues" evidence="1">
    <location>
        <begin position="7"/>
        <end position="16"/>
    </location>
</feature>
<dbReference type="HOGENOM" id="CLU_709906_0_0_1"/>
<proteinExistence type="predicted"/>
<protein>
    <submittedName>
        <fullName evidence="2">Uncharacterized protein</fullName>
    </submittedName>
</protein>
<evidence type="ECO:0000313" key="2">
    <source>
        <dbReference type="EMBL" id="EPE34813.1"/>
    </source>
</evidence>
<feature type="region of interest" description="Disordered" evidence="1">
    <location>
        <begin position="362"/>
        <end position="389"/>
    </location>
</feature>
<dbReference type="AlphaFoldDB" id="S3E974"/>
<dbReference type="EMBL" id="KE145355">
    <property type="protein sequence ID" value="EPE34813.1"/>
    <property type="molecule type" value="Genomic_DNA"/>
</dbReference>
<accession>S3E974</accession>
<reference evidence="2 3" key="1">
    <citation type="journal article" date="2013" name="BMC Genomics">
        <title>Genomics-driven discovery of the pneumocandin biosynthetic gene cluster in the fungus Glarea lozoyensis.</title>
        <authorList>
            <person name="Chen L."/>
            <person name="Yue Q."/>
            <person name="Zhang X."/>
            <person name="Xiang M."/>
            <person name="Wang C."/>
            <person name="Li S."/>
            <person name="Che Y."/>
            <person name="Ortiz-Lopez F.J."/>
            <person name="Bills G.F."/>
            <person name="Liu X."/>
            <person name="An Z."/>
        </authorList>
    </citation>
    <scope>NUCLEOTIDE SEQUENCE [LARGE SCALE GENOMIC DNA]</scope>
    <source>
        <strain evidence="3">ATCC 20868 / MF5171</strain>
    </source>
</reference>
<dbReference type="KEGG" id="glz:GLAREA_10508"/>
<dbReference type="RefSeq" id="XP_008077800.1">
    <property type="nucleotide sequence ID" value="XM_008079609.1"/>
</dbReference>
<evidence type="ECO:0000256" key="1">
    <source>
        <dbReference type="SAM" id="MobiDB-lite"/>
    </source>
</evidence>
<feature type="compositionally biased region" description="Polar residues" evidence="1">
    <location>
        <begin position="372"/>
        <end position="389"/>
    </location>
</feature>
<name>S3E974_GLAL2</name>
<dbReference type="GeneID" id="19469554"/>
<evidence type="ECO:0000313" key="3">
    <source>
        <dbReference type="Proteomes" id="UP000016922"/>
    </source>
</evidence>